<dbReference type="SUPFAM" id="SSF53901">
    <property type="entry name" value="Thiolase-like"/>
    <property type="match status" value="1"/>
</dbReference>
<dbReference type="Gene3D" id="1.10.1200.10">
    <property type="entry name" value="ACP-like"/>
    <property type="match status" value="1"/>
</dbReference>
<accession>A0ABP5QX68</accession>
<proteinExistence type="predicted"/>
<dbReference type="Pfam" id="PF14765">
    <property type="entry name" value="PS-DH"/>
    <property type="match status" value="1"/>
</dbReference>
<dbReference type="Pfam" id="PF16197">
    <property type="entry name" value="KAsynt_C_assoc"/>
    <property type="match status" value="1"/>
</dbReference>
<sequence>MGRGRQGELSRPVAVVGLGCRFPQAEGVDRYWSLLMAGTDAVTPVPADRFDIDAYYQAEPGIAGKTVSRHGGFLTDVFGFDAAFFGISPAEARTMDPQQRLLLQAAWEALEDAGIRPSSLAGSRSGVFVGQATAEYADLPQPLSRRGIHDSAGRRIRAVTAGRLSYALDLRGPSIVTDTACSSSLVAVHSARQSLLTGESDLAIAAGVNVILAPDDAVAYSQAGMLAADGRCKFGDAAGDGFVRSEGIGVVVLKRLEDAERDGDQVHALLLGSAVTNDGRASGFLLRPAVDGQVRMLREACDSAGITPAQLDYVEAHGTGTVAGDEVELSALAEAMDGARPTERPLLIGSVKSNIGHAEAAAGIAGLIKAVLMARHGEVPASLHYRTPHRLLAEGALPLRVAAESGPLRPAGPTALLGVSSFGLSGTNAHVVVGAYRTAAAPEPERPAPGTPELLVLSARSPRALRRLARAYAGHLAGAGRGYPLRDLCASAAQRRDAQPYRLWAVGTGHDGLAETLRALAAGEETPDGAIAAETAADDAPTVFVFPGQGSQWAGMGRELLEGWPAFRAAMTECDRAVRAETGWSPLAALTAEEGEADGGVAVVQPLLWAMEVALAEAWRSRGVQPRVCLGHSMGESAAARVAGALTMADAAAVICRRSGQMARLSGRGAMLLVELPGERAQALAATFGAGVGLAVENSPTSSVLAGDREVLDAVAAELRERGVFCRPVRVDVASHSPEMDELREDLLTELAGLRPGPGTVELYSTVHGRPVSGGELDAAYWMDNLRRPVRYAEAVTALAGRGEHVFLEISPHPLLTGATEDTLTAAGALPRVVPSLYRGQSEQLAMARAAGRLFAHGTRIDWQRWYGDTRRVPLPGYTWDTEQFRDEPAPDGRIPRWADSSERCLLLPLARVGGTSFRGSLPLPGAVYLLGALNRSAGAPGAEGRWVLEEARFGSELVEEGWAEGLRVRWRPTAVVREAGAELWETTVHAVGPAGNAVFGLHARLRTDDRAGGQLSAGREYCLDSALTRCTGYLSADAFLALARERGYEIPPHLRTVRRMWRTEGESVARMSRPDALAAPGAGEADGEVARQGALWEAALQPLLATWPGAGEETDRVAYVPTGITRVSLSVAELPAEYWTLARFRPADQEGPDRADVALLDLDGAVLAEFSGITLHRVDGGSAAPAPVPAPEPLRAADVIAPGRVPPQPSGPSEIERLVLTGEPVSAPAGRDALLARAAAVLGLPVARLDRDRSLREQGLDSIMAVQLRRRLERECVVRVSVDRLLGPESAGELCAGLATVADQGEAAGQTCTADQDCVLV</sequence>
<dbReference type="EMBL" id="BAAATR010000011">
    <property type="protein sequence ID" value="GAA2246451.1"/>
    <property type="molecule type" value="Genomic_DNA"/>
</dbReference>
<evidence type="ECO:0000256" key="4">
    <source>
        <dbReference type="ARBA" id="ARBA00023194"/>
    </source>
</evidence>
<dbReference type="InterPro" id="IPR042104">
    <property type="entry name" value="PKS_dehydratase_sf"/>
</dbReference>
<dbReference type="SUPFAM" id="SSF47336">
    <property type="entry name" value="ACP-like"/>
    <property type="match status" value="1"/>
</dbReference>
<evidence type="ECO:0000256" key="2">
    <source>
        <dbReference type="ARBA" id="ARBA00022553"/>
    </source>
</evidence>
<dbReference type="PROSITE" id="PS50075">
    <property type="entry name" value="CARRIER"/>
    <property type="match status" value="1"/>
</dbReference>
<dbReference type="InterPro" id="IPR014031">
    <property type="entry name" value="Ketoacyl_synth_C"/>
</dbReference>
<dbReference type="PROSITE" id="PS52019">
    <property type="entry name" value="PKS_MFAS_DH"/>
    <property type="match status" value="1"/>
</dbReference>
<dbReference type="Proteomes" id="UP001500305">
    <property type="component" value="Unassembled WGS sequence"/>
</dbReference>
<dbReference type="InterPro" id="IPR016039">
    <property type="entry name" value="Thiolase-like"/>
</dbReference>
<dbReference type="SMART" id="SM00823">
    <property type="entry name" value="PKS_PP"/>
    <property type="match status" value="1"/>
</dbReference>
<evidence type="ECO:0000256" key="6">
    <source>
        <dbReference type="PROSITE-ProRule" id="PRU01363"/>
    </source>
</evidence>
<evidence type="ECO:0008006" key="12">
    <source>
        <dbReference type="Google" id="ProtNLM"/>
    </source>
</evidence>
<dbReference type="InterPro" id="IPR014043">
    <property type="entry name" value="Acyl_transferase_dom"/>
</dbReference>
<dbReference type="InterPro" id="IPR001227">
    <property type="entry name" value="Ac_transferase_dom_sf"/>
</dbReference>
<dbReference type="InterPro" id="IPR050091">
    <property type="entry name" value="PKS_NRPS_Biosynth_Enz"/>
</dbReference>
<dbReference type="Gene3D" id="3.40.366.10">
    <property type="entry name" value="Malonyl-Coenzyme A Acyl Carrier Protein, domain 2"/>
    <property type="match status" value="1"/>
</dbReference>
<dbReference type="SUPFAM" id="SSF55048">
    <property type="entry name" value="Probable ACP-binding domain of malonyl-CoA ACP transacylase"/>
    <property type="match status" value="1"/>
</dbReference>
<dbReference type="Pfam" id="PF02801">
    <property type="entry name" value="Ketoacyl-synt_C"/>
    <property type="match status" value="1"/>
</dbReference>
<dbReference type="InterPro" id="IPR032821">
    <property type="entry name" value="PKS_assoc"/>
</dbReference>
<dbReference type="InterPro" id="IPR036736">
    <property type="entry name" value="ACP-like_sf"/>
</dbReference>
<dbReference type="InterPro" id="IPR020806">
    <property type="entry name" value="PKS_PP-bd"/>
</dbReference>
<organism evidence="10 11">
    <name type="scientific">Kitasatospora cystarginea</name>
    <dbReference type="NCBI Taxonomy" id="58350"/>
    <lineage>
        <taxon>Bacteria</taxon>
        <taxon>Bacillati</taxon>
        <taxon>Actinomycetota</taxon>
        <taxon>Actinomycetes</taxon>
        <taxon>Kitasatosporales</taxon>
        <taxon>Streptomycetaceae</taxon>
        <taxon>Kitasatospora</taxon>
    </lineage>
</organism>
<dbReference type="InterPro" id="IPR020841">
    <property type="entry name" value="PKS_Beta-ketoAc_synthase_dom"/>
</dbReference>
<gene>
    <name evidence="10" type="ORF">GCM10010430_30630</name>
</gene>
<dbReference type="InterPro" id="IPR049900">
    <property type="entry name" value="PKS_mFAS_DH"/>
</dbReference>
<evidence type="ECO:0000259" key="7">
    <source>
        <dbReference type="PROSITE" id="PS50075"/>
    </source>
</evidence>
<dbReference type="Pfam" id="PF00550">
    <property type="entry name" value="PP-binding"/>
    <property type="match status" value="1"/>
</dbReference>
<feature type="domain" description="Ketosynthase family 3 (KS3)" evidence="8">
    <location>
        <begin position="10"/>
        <end position="435"/>
    </location>
</feature>
<dbReference type="Pfam" id="PF00698">
    <property type="entry name" value="Acyl_transf_1"/>
    <property type="match status" value="1"/>
</dbReference>
<dbReference type="InterPro" id="IPR016035">
    <property type="entry name" value="Acyl_Trfase/lysoPLipase"/>
</dbReference>
<comment type="caution">
    <text evidence="10">The sequence shown here is derived from an EMBL/GenBank/DDBJ whole genome shotgun (WGS) entry which is preliminary data.</text>
</comment>
<dbReference type="SMART" id="SM00825">
    <property type="entry name" value="PKS_KS"/>
    <property type="match status" value="1"/>
</dbReference>
<keyword evidence="4" id="KW-0045">Antibiotic biosynthesis</keyword>
<dbReference type="InterPro" id="IPR049551">
    <property type="entry name" value="PKS_DH_C"/>
</dbReference>
<dbReference type="InterPro" id="IPR018201">
    <property type="entry name" value="Ketoacyl_synth_AS"/>
</dbReference>
<dbReference type="InterPro" id="IPR014030">
    <property type="entry name" value="Ketoacyl_synth_N"/>
</dbReference>
<dbReference type="CDD" id="cd00833">
    <property type="entry name" value="PKS"/>
    <property type="match status" value="1"/>
</dbReference>
<comment type="caution">
    <text evidence="6">Lacks conserved residue(s) required for the propagation of feature annotation.</text>
</comment>
<dbReference type="InterPro" id="IPR016036">
    <property type="entry name" value="Malonyl_transacylase_ACP-bd"/>
</dbReference>
<dbReference type="InterPro" id="IPR009081">
    <property type="entry name" value="PP-bd_ACP"/>
</dbReference>
<dbReference type="PANTHER" id="PTHR43775">
    <property type="entry name" value="FATTY ACID SYNTHASE"/>
    <property type="match status" value="1"/>
</dbReference>
<dbReference type="PANTHER" id="PTHR43775:SF37">
    <property type="entry name" value="SI:DKEY-61P9.11"/>
    <property type="match status" value="1"/>
</dbReference>
<dbReference type="SUPFAM" id="SSF52151">
    <property type="entry name" value="FabD/lysophospholipase-like"/>
    <property type="match status" value="1"/>
</dbReference>
<protein>
    <recommendedName>
        <fullName evidence="12">Acyltransferase domain-containing protein</fullName>
    </recommendedName>
</protein>
<name>A0ABP5QX68_9ACTN</name>
<dbReference type="Pfam" id="PF00109">
    <property type="entry name" value="ketoacyl-synt"/>
    <property type="match status" value="1"/>
</dbReference>
<keyword evidence="3" id="KW-0808">Transferase</keyword>
<feature type="domain" description="PKS/mFAS DH" evidence="9">
    <location>
        <begin position="883"/>
        <end position="1185"/>
    </location>
</feature>
<keyword evidence="5" id="KW-0012">Acyltransferase</keyword>
<evidence type="ECO:0000259" key="9">
    <source>
        <dbReference type="PROSITE" id="PS52019"/>
    </source>
</evidence>
<evidence type="ECO:0000256" key="5">
    <source>
        <dbReference type="ARBA" id="ARBA00023315"/>
    </source>
</evidence>
<evidence type="ECO:0000313" key="11">
    <source>
        <dbReference type="Proteomes" id="UP001500305"/>
    </source>
</evidence>
<dbReference type="Gene3D" id="3.30.70.3290">
    <property type="match status" value="1"/>
</dbReference>
<keyword evidence="2" id="KW-0597">Phosphoprotein</keyword>
<dbReference type="PROSITE" id="PS52004">
    <property type="entry name" value="KS3_2"/>
    <property type="match status" value="1"/>
</dbReference>
<reference evidence="11" key="1">
    <citation type="journal article" date="2019" name="Int. J. Syst. Evol. Microbiol.">
        <title>The Global Catalogue of Microorganisms (GCM) 10K type strain sequencing project: providing services to taxonomists for standard genome sequencing and annotation.</title>
        <authorList>
            <consortium name="The Broad Institute Genomics Platform"/>
            <consortium name="The Broad Institute Genome Sequencing Center for Infectious Disease"/>
            <person name="Wu L."/>
            <person name="Ma J."/>
        </authorList>
    </citation>
    <scope>NUCLEOTIDE SEQUENCE [LARGE SCALE GENOMIC DNA]</scope>
    <source>
        <strain evidence="11">JCM 7356</strain>
    </source>
</reference>
<feature type="region of interest" description="C-terminal hotdog fold" evidence="6">
    <location>
        <begin position="1032"/>
        <end position="1185"/>
    </location>
</feature>
<feature type="domain" description="Carrier" evidence="7">
    <location>
        <begin position="1226"/>
        <end position="1303"/>
    </location>
</feature>
<evidence type="ECO:0000313" key="10">
    <source>
        <dbReference type="EMBL" id="GAA2246451.1"/>
    </source>
</evidence>
<evidence type="ECO:0000256" key="3">
    <source>
        <dbReference type="ARBA" id="ARBA00022679"/>
    </source>
</evidence>
<dbReference type="SMART" id="SM00827">
    <property type="entry name" value="PKS_AT"/>
    <property type="match status" value="1"/>
</dbReference>
<dbReference type="Gene3D" id="3.40.47.10">
    <property type="match status" value="1"/>
</dbReference>
<dbReference type="Gene3D" id="3.10.129.110">
    <property type="entry name" value="Polyketide synthase dehydratase"/>
    <property type="match status" value="1"/>
</dbReference>
<evidence type="ECO:0000259" key="8">
    <source>
        <dbReference type="PROSITE" id="PS52004"/>
    </source>
</evidence>
<dbReference type="PROSITE" id="PS00606">
    <property type="entry name" value="KS3_1"/>
    <property type="match status" value="1"/>
</dbReference>
<keyword evidence="1" id="KW-0596">Phosphopantetheine</keyword>
<feature type="region of interest" description="N-terminal hotdog fold" evidence="6">
    <location>
        <begin position="883"/>
        <end position="1015"/>
    </location>
</feature>
<keyword evidence="11" id="KW-1185">Reference proteome</keyword>
<evidence type="ECO:0000256" key="1">
    <source>
        <dbReference type="ARBA" id="ARBA00022450"/>
    </source>
</evidence>
<dbReference type="RefSeq" id="WP_344636909.1">
    <property type="nucleotide sequence ID" value="NZ_BAAATR010000011.1"/>
</dbReference>